<proteinExistence type="predicted"/>
<gene>
    <name evidence="2" type="ordered locus">AciX9_4603</name>
</gene>
<dbReference type="InterPro" id="IPR016920">
    <property type="entry name" value="UCP029477"/>
</dbReference>
<keyword evidence="3" id="KW-1185">Reference proteome</keyword>
<accession>E8X7U9</accession>
<dbReference type="Pfam" id="PF09537">
    <property type="entry name" value="DUF2383"/>
    <property type="match status" value="1"/>
</dbReference>
<dbReference type="RefSeq" id="WP_013573252.1">
    <property type="nucleotide sequence ID" value="NC_015060.1"/>
</dbReference>
<dbReference type="NCBIfam" id="TIGR02284">
    <property type="entry name" value="PA2169 family four-helix-bundle protein"/>
    <property type="match status" value="1"/>
</dbReference>
<name>E8X7U9_GRATM</name>
<evidence type="ECO:0000259" key="1">
    <source>
        <dbReference type="Pfam" id="PF09537"/>
    </source>
</evidence>
<dbReference type="OrthoDB" id="282393at2"/>
<dbReference type="PIRSF" id="PIRSF029477">
    <property type="entry name" value="UCP029477"/>
    <property type="match status" value="1"/>
</dbReference>
<dbReference type="Proteomes" id="UP000000343">
    <property type="component" value="Plasmid pACIX905"/>
</dbReference>
<dbReference type="Gene3D" id="1.20.1260.10">
    <property type="match status" value="1"/>
</dbReference>
<dbReference type="InterPro" id="IPR019052">
    <property type="entry name" value="DUF2383"/>
</dbReference>
<reference evidence="3" key="1">
    <citation type="submission" date="2011-01" db="EMBL/GenBank/DDBJ databases">
        <title>Complete sequence of plasmid5 of Acidobacterium sp. MP5ACTX9.</title>
        <authorList>
            <consortium name="US DOE Joint Genome Institute"/>
            <person name="Lucas S."/>
            <person name="Copeland A."/>
            <person name="Lapidus A."/>
            <person name="Cheng J.-F."/>
            <person name="Goodwin L."/>
            <person name="Pitluck S."/>
            <person name="Teshima H."/>
            <person name="Detter J.C."/>
            <person name="Han C."/>
            <person name="Tapia R."/>
            <person name="Land M."/>
            <person name="Hauser L."/>
            <person name="Kyrpides N."/>
            <person name="Ivanova N."/>
            <person name="Ovchinnikova G."/>
            <person name="Pagani I."/>
            <person name="Rawat S.R."/>
            <person name="Mannisto M."/>
            <person name="Haggblom M.M."/>
            <person name="Woyke T."/>
        </authorList>
    </citation>
    <scope>NUCLEOTIDE SEQUENCE [LARGE SCALE GENOMIC DNA]</scope>
    <source>
        <strain evidence="3">MP5ACTX9</strain>
        <plasmid evidence="3">Plasmid pACIX905</plasmid>
    </source>
</reference>
<keyword evidence="2" id="KW-0614">Plasmid</keyword>
<feature type="domain" description="DUF2383" evidence="1">
    <location>
        <begin position="9"/>
        <end position="112"/>
    </location>
</feature>
<organism evidence="3">
    <name type="scientific">Granulicella tundricola (strain ATCC BAA-1859 / DSM 23138 / MP5ACTX9)</name>
    <dbReference type="NCBI Taxonomy" id="1198114"/>
    <lineage>
        <taxon>Bacteria</taxon>
        <taxon>Pseudomonadati</taxon>
        <taxon>Acidobacteriota</taxon>
        <taxon>Terriglobia</taxon>
        <taxon>Terriglobales</taxon>
        <taxon>Acidobacteriaceae</taxon>
        <taxon>Granulicella</taxon>
    </lineage>
</organism>
<evidence type="ECO:0000313" key="2">
    <source>
        <dbReference type="EMBL" id="ADW71533.1"/>
    </source>
</evidence>
<evidence type="ECO:0000313" key="3">
    <source>
        <dbReference type="Proteomes" id="UP000000343"/>
    </source>
</evidence>
<geneLocation type="plasmid" evidence="2 3">
    <name>pACIX905</name>
</geneLocation>
<dbReference type="InterPro" id="IPR012347">
    <property type="entry name" value="Ferritin-like"/>
</dbReference>
<dbReference type="HOGENOM" id="CLU_114531_0_0_0"/>
<dbReference type="InterPro" id="IPR011971">
    <property type="entry name" value="CHP02284"/>
</dbReference>
<protein>
    <recommendedName>
        <fullName evidence="1">DUF2383 domain-containing protein</fullName>
    </recommendedName>
</protein>
<dbReference type="EMBL" id="CP002485">
    <property type="protein sequence ID" value="ADW71533.1"/>
    <property type="molecule type" value="Genomic_DNA"/>
</dbReference>
<dbReference type="AlphaFoldDB" id="E8X7U9"/>
<sequence>MAEGYSLVKTVVQVLNDGEKGFADLGEKLKNPETKMFFIKESAHRGEFAKELEAELALTAGDTKDIGGTASGAIHRSWADLKASLGGSDHTLLETAEQGEDAAKKAYKEALEAQDLPSAKIRELLLTQQTHIQASHDTVKAFRDSTAL</sequence>
<dbReference type="KEGG" id="acm:AciX9_4603"/>